<keyword evidence="3" id="KW-1185">Reference proteome</keyword>
<dbReference type="AlphaFoldDB" id="A0A6A6IKJ8"/>
<dbReference type="InterPro" id="IPR010730">
    <property type="entry name" value="HET"/>
</dbReference>
<feature type="domain" description="Heterokaryon incompatibility" evidence="1">
    <location>
        <begin position="202"/>
        <end position="347"/>
    </location>
</feature>
<dbReference type="Pfam" id="PF06985">
    <property type="entry name" value="HET"/>
    <property type="match status" value="1"/>
</dbReference>
<evidence type="ECO:0000313" key="2">
    <source>
        <dbReference type="EMBL" id="KAF2251144.1"/>
    </source>
</evidence>
<dbReference type="EMBL" id="ML987193">
    <property type="protein sequence ID" value="KAF2251144.1"/>
    <property type="molecule type" value="Genomic_DNA"/>
</dbReference>
<dbReference type="OrthoDB" id="5125733at2759"/>
<dbReference type="Proteomes" id="UP000800094">
    <property type="component" value="Unassembled WGS sequence"/>
</dbReference>
<reference evidence="2" key="1">
    <citation type="journal article" date="2020" name="Stud. Mycol.">
        <title>101 Dothideomycetes genomes: a test case for predicting lifestyles and emergence of pathogens.</title>
        <authorList>
            <person name="Haridas S."/>
            <person name="Albert R."/>
            <person name="Binder M."/>
            <person name="Bloem J."/>
            <person name="Labutti K."/>
            <person name="Salamov A."/>
            <person name="Andreopoulos B."/>
            <person name="Baker S."/>
            <person name="Barry K."/>
            <person name="Bills G."/>
            <person name="Bluhm B."/>
            <person name="Cannon C."/>
            <person name="Castanera R."/>
            <person name="Culley D."/>
            <person name="Daum C."/>
            <person name="Ezra D."/>
            <person name="Gonzalez J."/>
            <person name="Henrissat B."/>
            <person name="Kuo A."/>
            <person name="Liang C."/>
            <person name="Lipzen A."/>
            <person name="Lutzoni F."/>
            <person name="Magnuson J."/>
            <person name="Mondo S."/>
            <person name="Nolan M."/>
            <person name="Ohm R."/>
            <person name="Pangilinan J."/>
            <person name="Park H.-J."/>
            <person name="Ramirez L."/>
            <person name="Alfaro M."/>
            <person name="Sun H."/>
            <person name="Tritt A."/>
            <person name="Yoshinaga Y."/>
            <person name="Zwiers L.-H."/>
            <person name="Turgeon B."/>
            <person name="Goodwin S."/>
            <person name="Spatafora J."/>
            <person name="Crous P."/>
            <person name="Grigoriev I."/>
        </authorList>
    </citation>
    <scope>NUCLEOTIDE SEQUENCE</scope>
    <source>
        <strain evidence="2">CBS 122368</strain>
    </source>
</reference>
<dbReference type="PANTHER" id="PTHR33112">
    <property type="entry name" value="DOMAIN PROTEIN, PUTATIVE-RELATED"/>
    <property type="match status" value="1"/>
</dbReference>
<accession>A0A6A6IKJ8</accession>
<protein>
    <submittedName>
        <fullName evidence="2">HET-domain-containing protein</fullName>
    </submittedName>
</protein>
<evidence type="ECO:0000313" key="3">
    <source>
        <dbReference type="Proteomes" id="UP000800094"/>
    </source>
</evidence>
<proteinExistence type="predicted"/>
<dbReference type="RefSeq" id="XP_033686148.1">
    <property type="nucleotide sequence ID" value="XM_033821465.1"/>
</dbReference>
<organism evidence="2 3">
    <name type="scientific">Trematosphaeria pertusa</name>
    <dbReference type="NCBI Taxonomy" id="390896"/>
    <lineage>
        <taxon>Eukaryota</taxon>
        <taxon>Fungi</taxon>
        <taxon>Dikarya</taxon>
        <taxon>Ascomycota</taxon>
        <taxon>Pezizomycotina</taxon>
        <taxon>Dothideomycetes</taxon>
        <taxon>Pleosporomycetidae</taxon>
        <taxon>Pleosporales</taxon>
        <taxon>Massarineae</taxon>
        <taxon>Trematosphaeriaceae</taxon>
        <taxon>Trematosphaeria</taxon>
    </lineage>
</organism>
<gene>
    <name evidence="2" type="ORF">BU26DRAFT_276702</name>
</gene>
<evidence type="ECO:0000259" key="1">
    <source>
        <dbReference type="Pfam" id="PF06985"/>
    </source>
</evidence>
<name>A0A6A6IKJ8_9PLEO</name>
<dbReference type="GeneID" id="54574795"/>
<sequence length="573" mass="65520">MQRESTASDQDPGLVSGGALTEIQEHVADEEVVDERTVQWAVREALIRFENTLPPPDQSQTLRHVIENSGTGTIALMRLRLACFFFDSMEIKFFALWDVSKKRVAYRTRNGFSVYARRDNPAGRMISTRPMERDAGSQQTFQRMKVHLNECLYGERRGKKMHSICPLPAQDYMPTRLLEICGSNNSFKIRLRSTAEMPVEPYIALSYCWGGDQRMKSTCDQLDTWMSDIPWDALSQTLRDAIVVCHNLLFRLLWVDAFCIVQDDPQDKAVEIAQMPNVYRNSVITIAASRAQSVQEGFLAERISTQLLDQVFQLPFKGRYFSEGAITLFRTKIEPEPLDTRGWSLQERLLSPRTYEFGTRQSRFICQHNPRGVPDGWRVKPEEHGSRQDNLDDVAVLQTQFIGAQQPQGSIIGTDFEEAMENWYHLVGVYSYRRLTFSTDRIMAISGIAARYGHIFGDEYCAGLWRSTFSRALYWKVRYSEDETYPRPTSWQGPFWSWISINWPVSFPSPDETDEVEPRVLHINLQLANPADPYGALLTGSGHLTVRGKINAAYLMLEKSPFGIWRGKAGGMA</sequence>
<dbReference type="PANTHER" id="PTHR33112:SF16">
    <property type="entry name" value="HETEROKARYON INCOMPATIBILITY DOMAIN-CONTAINING PROTEIN"/>
    <property type="match status" value="1"/>
</dbReference>